<gene>
    <name evidence="5" type="ORF">B0A89_00170</name>
</gene>
<proteinExistence type="inferred from homology"/>
<dbReference type="EMBL" id="CP020612">
    <property type="protein sequence ID" value="ARJ68313.1"/>
    <property type="molecule type" value="Genomic_DNA"/>
</dbReference>
<dbReference type="AlphaFoldDB" id="A0A1W6CTW1"/>
<sequence length="244" mass="25555">MTRTIIITGAGSGIGRVTAQTFLDKGWRVGLIGRREDALRETAAGSDALVLPCDVCDAGAVDAAFDRAAAEWGRLDVLFNNAGTGLVPQTPDLVEPDEFRRVIDVNVNGVFICARAAFRVMRAQSPQGGRIINNGSVSAHAPRPGSIGYTTSKHAVTGITRSISLDGRPFNIACGQIDIGNALTDMAVAMTKGVPQADGSMKVEPVMDAQAVADTVMHMASLPDGANVQFVTVMATNMPFIGRG</sequence>
<dbReference type="PANTHER" id="PTHR43669:SF12">
    <property type="entry name" value="BLR5618 PROTEIN"/>
    <property type="match status" value="1"/>
</dbReference>
<dbReference type="InterPro" id="IPR002347">
    <property type="entry name" value="SDR_fam"/>
</dbReference>
<evidence type="ECO:0000256" key="1">
    <source>
        <dbReference type="ARBA" id="ARBA00006484"/>
    </source>
</evidence>
<dbReference type="OrthoDB" id="658698at2"/>
<dbReference type="Proteomes" id="UP000193017">
    <property type="component" value="Chromosome"/>
</dbReference>
<comment type="similarity">
    <text evidence="1 3">Belongs to the short-chain dehydrogenases/reductases (SDR) family.</text>
</comment>
<protein>
    <submittedName>
        <fullName evidence="5">3-oxoacyl-ACP reductase</fullName>
    </submittedName>
</protein>
<dbReference type="PRINTS" id="PR00080">
    <property type="entry name" value="SDRFAMILY"/>
</dbReference>
<dbReference type="Pfam" id="PF00106">
    <property type="entry name" value="adh_short"/>
    <property type="match status" value="1"/>
</dbReference>
<dbReference type="PRINTS" id="PR00081">
    <property type="entry name" value="GDHRDH"/>
</dbReference>
<organism evidence="5 6">
    <name type="scientific">Paracoccus contaminans</name>
    <dbReference type="NCBI Taxonomy" id="1945662"/>
    <lineage>
        <taxon>Bacteria</taxon>
        <taxon>Pseudomonadati</taxon>
        <taxon>Pseudomonadota</taxon>
        <taxon>Alphaproteobacteria</taxon>
        <taxon>Rhodobacterales</taxon>
        <taxon>Paracoccaceae</taxon>
        <taxon>Paracoccus</taxon>
    </lineage>
</organism>
<dbReference type="SUPFAM" id="SSF51735">
    <property type="entry name" value="NAD(P)-binding Rossmann-fold domains"/>
    <property type="match status" value="1"/>
</dbReference>
<keyword evidence="2" id="KW-0560">Oxidoreductase</keyword>
<dbReference type="RefSeq" id="WP_085376418.1">
    <property type="nucleotide sequence ID" value="NZ_CP020612.1"/>
</dbReference>
<dbReference type="Gene3D" id="3.40.50.720">
    <property type="entry name" value="NAD(P)-binding Rossmann-like Domain"/>
    <property type="match status" value="1"/>
</dbReference>
<dbReference type="GO" id="GO:0016491">
    <property type="term" value="F:oxidoreductase activity"/>
    <property type="evidence" value="ECO:0007669"/>
    <property type="project" value="UniProtKB-KW"/>
</dbReference>
<evidence type="ECO:0000313" key="6">
    <source>
        <dbReference type="Proteomes" id="UP000193017"/>
    </source>
</evidence>
<accession>A0A1W6CTW1</accession>
<reference evidence="5 6" key="1">
    <citation type="submission" date="2017-03" db="EMBL/GenBank/DDBJ databases">
        <title>Genome sequence of Paracoccus contaminans isolated from a water microcosm.</title>
        <authorList>
            <person name="Aurass P."/>
            <person name="Karste S."/>
            <person name="Trost E."/>
            <person name="Glaeser S.P."/>
            <person name="Kaempfer P."/>
            <person name="Flieger A."/>
        </authorList>
    </citation>
    <scope>NUCLEOTIDE SEQUENCE [LARGE SCALE GENOMIC DNA]</scope>
    <source>
        <strain evidence="6">RKI 16-01929T\LMG 29738T\CCM 8701T\CIP 111112T</strain>
    </source>
</reference>
<evidence type="ECO:0000259" key="4">
    <source>
        <dbReference type="SMART" id="SM00822"/>
    </source>
</evidence>
<dbReference type="CDD" id="cd05233">
    <property type="entry name" value="SDR_c"/>
    <property type="match status" value="1"/>
</dbReference>
<feature type="domain" description="Ketoreductase" evidence="4">
    <location>
        <begin position="3"/>
        <end position="186"/>
    </location>
</feature>
<dbReference type="STRING" id="1945662.B0A89_00170"/>
<name>A0A1W6CTW1_9RHOB</name>
<dbReference type="PROSITE" id="PS00061">
    <property type="entry name" value="ADH_SHORT"/>
    <property type="match status" value="1"/>
</dbReference>
<evidence type="ECO:0000256" key="2">
    <source>
        <dbReference type="ARBA" id="ARBA00023002"/>
    </source>
</evidence>
<dbReference type="InterPro" id="IPR036291">
    <property type="entry name" value="NAD(P)-bd_dom_sf"/>
</dbReference>
<dbReference type="SMART" id="SM00822">
    <property type="entry name" value="PKS_KR"/>
    <property type="match status" value="1"/>
</dbReference>
<evidence type="ECO:0000256" key="3">
    <source>
        <dbReference type="RuleBase" id="RU000363"/>
    </source>
</evidence>
<evidence type="ECO:0000313" key="5">
    <source>
        <dbReference type="EMBL" id="ARJ68313.1"/>
    </source>
</evidence>
<keyword evidence="6" id="KW-1185">Reference proteome</keyword>
<dbReference type="InterPro" id="IPR020904">
    <property type="entry name" value="Sc_DH/Rdtase_CS"/>
</dbReference>
<dbReference type="InterPro" id="IPR057326">
    <property type="entry name" value="KR_dom"/>
</dbReference>
<dbReference type="KEGG" id="pcon:B0A89_00170"/>
<dbReference type="PANTHER" id="PTHR43669">
    <property type="entry name" value="5-KETO-D-GLUCONATE 5-REDUCTASE"/>
    <property type="match status" value="1"/>
</dbReference>